<dbReference type="GO" id="GO:0022857">
    <property type="term" value="F:transmembrane transporter activity"/>
    <property type="evidence" value="ECO:0007669"/>
    <property type="project" value="InterPro"/>
</dbReference>
<dbReference type="RefSeq" id="WP_042386390.1">
    <property type="nucleotide sequence ID" value="NZ_JXSU01000007.1"/>
</dbReference>
<dbReference type="SUPFAM" id="SSF81345">
    <property type="entry name" value="ABC transporter involved in vitamin B12 uptake, BtuC"/>
    <property type="match status" value="1"/>
</dbReference>
<organism evidence="11 12">
    <name type="scientific">Clostridium botulinum B2 450</name>
    <dbReference type="NCBI Taxonomy" id="1379739"/>
    <lineage>
        <taxon>Bacteria</taxon>
        <taxon>Bacillati</taxon>
        <taxon>Bacillota</taxon>
        <taxon>Clostridia</taxon>
        <taxon>Eubacteriales</taxon>
        <taxon>Clostridiaceae</taxon>
        <taxon>Clostridium</taxon>
    </lineage>
</organism>
<dbReference type="CDD" id="cd06550">
    <property type="entry name" value="TM_ABC_iron-siderophores_like"/>
    <property type="match status" value="1"/>
</dbReference>
<evidence type="ECO:0000256" key="9">
    <source>
        <dbReference type="ARBA" id="ARBA00023136"/>
    </source>
</evidence>
<keyword evidence="9 10" id="KW-0472">Membrane</keyword>
<dbReference type="AlphaFoldDB" id="A0A0D1AIV3"/>
<dbReference type="GO" id="GO:0005886">
    <property type="term" value="C:plasma membrane"/>
    <property type="evidence" value="ECO:0007669"/>
    <property type="project" value="UniProtKB-SubCell"/>
</dbReference>
<evidence type="ECO:0000256" key="3">
    <source>
        <dbReference type="ARBA" id="ARBA00022448"/>
    </source>
</evidence>
<protein>
    <submittedName>
        <fullName evidence="11">Iron ABC transporter permease</fullName>
    </submittedName>
</protein>
<proteinExistence type="inferred from homology"/>
<keyword evidence="3" id="KW-0813">Transport</keyword>
<keyword evidence="5" id="KW-0406">Ion transport</keyword>
<feature type="transmembrane region" description="Helical" evidence="10">
    <location>
        <begin position="104"/>
        <end position="123"/>
    </location>
</feature>
<keyword evidence="5" id="KW-0410">Iron transport</keyword>
<comment type="similarity">
    <text evidence="2">Belongs to the binding-protein-dependent transport system permease family. FecCD subfamily.</text>
</comment>
<feature type="transmembrane region" description="Helical" evidence="10">
    <location>
        <begin position="224"/>
        <end position="244"/>
    </location>
</feature>
<evidence type="ECO:0000256" key="7">
    <source>
        <dbReference type="ARBA" id="ARBA00022989"/>
    </source>
</evidence>
<keyword evidence="4" id="KW-1003">Cell membrane</keyword>
<dbReference type="Gene3D" id="1.10.3470.10">
    <property type="entry name" value="ABC transporter involved in vitamin B12 uptake, BtuC"/>
    <property type="match status" value="1"/>
</dbReference>
<feature type="transmembrane region" description="Helical" evidence="10">
    <location>
        <begin position="291"/>
        <end position="311"/>
    </location>
</feature>
<dbReference type="GO" id="GO:0033214">
    <property type="term" value="P:siderophore-iron import into cell"/>
    <property type="evidence" value="ECO:0007669"/>
    <property type="project" value="TreeGrafter"/>
</dbReference>
<dbReference type="InterPro" id="IPR000522">
    <property type="entry name" value="ABC_transptr_permease_BtuC"/>
</dbReference>
<evidence type="ECO:0000256" key="5">
    <source>
        <dbReference type="ARBA" id="ARBA00022496"/>
    </source>
</evidence>
<feature type="transmembrane region" description="Helical" evidence="10">
    <location>
        <begin position="130"/>
        <end position="151"/>
    </location>
</feature>
<dbReference type="EMBL" id="JXSU01000007">
    <property type="protein sequence ID" value="KIS23039.1"/>
    <property type="molecule type" value="Genomic_DNA"/>
</dbReference>
<name>A0A0D1AIV3_CLOBO</name>
<dbReference type="InterPro" id="IPR037294">
    <property type="entry name" value="ABC_BtuC-like"/>
</dbReference>
<feature type="transmembrane region" description="Helical" evidence="10">
    <location>
        <begin position="39"/>
        <end position="59"/>
    </location>
</feature>
<reference evidence="11 12" key="1">
    <citation type="submission" date="2014-06" db="EMBL/GenBank/DDBJ databases">
        <title>Genome characterization of distinct group I Clostridium botulinum lineages.</title>
        <authorList>
            <person name="Giordani F."/>
            <person name="Anselmo A."/>
            <person name="Fillo S."/>
            <person name="Palozzi A.M."/>
            <person name="Fortunato A."/>
            <person name="Gentile B."/>
            <person name="Ciammaruconi A."/>
            <person name="Anniballi F."/>
            <person name="De Medici D."/>
            <person name="Lista F."/>
        </authorList>
    </citation>
    <scope>NUCLEOTIDE SEQUENCE [LARGE SCALE GENOMIC DNA]</scope>
    <source>
        <strain evidence="11 12">B2 450</strain>
    </source>
</reference>
<feature type="transmembrane region" description="Helical" evidence="10">
    <location>
        <begin position="178"/>
        <end position="197"/>
    </location>
</feature>
<comment type="subcellular location">
    <subcellularLocation>
        <location evidence="1">Cell membrane</location>
        <topology evidence="1">Multi-pass membrane protein</topology>
    </subcellularLocation>
</comment>
<dbReference type="PATRIC" id="fig|1379739.3.peg.1404"/>
<evidence type="ECO:0000313" key="11">
    <source>
        <dbReference type="EMBL" id="KIS23039.1"/>
    </source>
</evidence>
<dbReference type="PANTHER" id="PTHR30472">
    <property type="entry name" value="FERRIC ENTEROBACTIN TRANSPORT SYSTEM PERMEASE PROTEIN"/>
    <property type="match status" value="1"/>
</dbReference>
<keyword evidence="7 10" id="KW-1133">Transmembrane helix</keyword>
<feature type="transmembrane region" description="Helical" evidence="10">
    <location>
        <begin position="71"/>
        <end position="92"/>
    </location>
</feature>
<evidence type="ECO:0000256" key="1">
    <source>
        <dbReference type="ARBA" id="ARBA00004651"/>
    </source>
</evidence>
<comment type="caution">
    <text evidence="11">The sequence shown here is derived from an EMBL/GenBank/DDBJ whole genome shotgun (WGS) entry which is preliminary data.</text>
</comment>
<gene>
    <name evidence="11" type="ORF">N495_05385</name>
</gene>
<evidence type="ECO:0000256" key="2">
    <source>
        <dbReference type="ARBA" id="ARBA00007935"/>
    </source>
</evidence>
<dbReference type="FunFam" id="1.10.3470.10:FF:000004">
    <property type="entry name" value="Iron compound ABC transporter, permease"/>
    <property type="match status" value="1"/>
</dbReference>
<keyword evidence="8" id="KW-0408">Iron</keyword>
<evidence type="ECO:0000256" key="8">
    <source>
        <dbReference type="ARBA" id="ARBA00023004"/>
    </source>
</evidence>
<evidence type="ECO:0000256" key="10">
    <source>
        <dbReference type="SAM" id="Phobius"/>
    </source>
</evidence>
<dbReference type="Pfam" id="PF01032">
    <property type="entry name" value="FecCD"/>
    <property type="match status" value="1"/>
</dbReference>
<feature type="transmembrane region" description="Helical" evidence="10">
    <location>
        <begin position="264"/>
        <end position="284"/>
    </location>
</feature>
<evidence type="ECO:0000313" key="12">
    <source>
        <dbReference type="Proteomes" id="UP000032250"/>
    </source>
</evidence>
<keyword evidence="6 10" id="KW-0812">Transmembrane</keyword>
<evidence type="ECO:0000256" key="4">
    <source>
        <dbReference type="ARBA" id="ARBA00022475"/>
    </source>
</evidence>
<dbReference type="PANTHER" id="PTHR30472:SF19">
    <property type="entry name" value="PETROBACTIN IMPORT SYSTEM PERMEASE PROTEIN YCLO"/>
    <property type="match status" value="1"/>
</dbReference>
<dbReference type="HOGENOM" id="CLU_050494_0_0_9"/>
<sequence>MKCRRRVVLLGVFSIALIVLFIFTGISKGNYDYVLPRRFLKVLAISLTAGSIAFSSMIFQTITNNRILTPSVLGLDSLYMFIQTFVVFIFGANSMVVMSSNFNFLISVSLMVVFSMILYKFLFKREDKNIFFLLLTGLIFGTLFQSLAAFMQTIIDPNAFLVIQDKMFASFNKVNTDVILISIIVILLVIAYIYDYVKVLDVMLLGREQAINLGVSYDKVVKKMLIVVSILVSISTALVGPITFLGLLSVNLTYEFINTYKHKYLIIGSVFISIIALVGGQFIVERFLNFGTTLSVIINFIGGIYFMYLLLKESKL</sequence>
<accession>A0A0D1AIV3</accession>
<dbReference type="Proteomes" id="UP000032250">
    <property type="component" value="Unassembled WGS sequence"/>
</dbReference>
<dbReference type="OrthoDB" id="9796260at2"/>
<feature type="transmembrane region" description="Helical" evidence="10">
    <location>
        <begin position="7"/>
        <end position="27"/>
    </location>
</feature>
<evidence type="ECO:0000256" key="6">
    <source>
        <dbReference type="ARBA" id="ARBA00022692"/>
    </source>
</evidence>